<dbReference type="NCBIfam" id="TIGR00884">
    <property type="entry name" value="guaA_Cterm"/>
    <property type="match status" value="1"/>
</dbReference>
<dbReference type="InterPro" id="IPR025777">
    <property type="entry name" value="GMPS_ATP_PPase_dom"/>
</dbReference>
<dbReference type="SUPFAM" id="SSF52402">
    <property type="entry name" value="Adenine nucleotide alpha hydrolases-like"/>
    <property type="match status" value="1"/>
</dbReference>
<evidence type="ECO:0000256" key="5">
    <source>
        <dbReference type="ARBA" id="ARBA00022598"/>
    </source>
</evidence>
<feature type="binding site" evidence="12">
    <location>
        <begin position="230"/>
        <end position="236"/>
    </location>
    <ligand>
        <name>ATP</name>
        <dbReference type="ChEBI" id="CHEBI:30616"/>
    </ligand>
</feature>
<name>A0ABT5KAI3_9BURK</name>
<accession>A0ABT5KAI3</accession>
<dbReference type="GO" id="GO:0003922">
    <property type="term" value="F:GMP synthase (glutamine-hydrolyzing) activity"/>
    <property type="evidence" value="ECO:0007669"/>
    <property type="project" value="UniProtKB-EC"/>
</dbReference>
<dbReference type="Gene3D" id="3.40.50.620">
    <property type="entry name" value="HUPs"/>
    <property type="match status" value="1"/>
</dbReference>
<evidence type="ECO:0000259" key="13">
    <source>
        <dbReference type="PROSITE" id="PS51553"/>
    </source>
</evidence>
<dbReference type="InterPro" id="IPR017926">
    <property type="entry name" value="GATASE"/>
</dbReference>
<dbReference type="HAMAP" id="MF_00344">
    <property type="entry name" value="GMP_synthase"/>
    <property type="match status" value="1"/>
</dbReference>
<keyword evidence="10 11" id="KW-0315">Glutamine amidotransferase</keyword>
<feature type="domain" description="GMPS ATP-PPase" evidence="13">
    <location>
        <begin position="203"/>
        <end position="402"/>
    </location>
</feature>
<evidence type="ECO:0000256" key="8">
    <source>
        <dbReference type="ARBA" id="ARBA00022755"/>
    </source>
</evidence>
<dbReference type="InterPro" id="IPR022310">
    <property type="entry name" value="NAD/GMP_synthase"/>
</dbReference>
<dbReference type="RefSeq" id="WP_273599243.1">
    <property type="nucleotide sequence ID" value="NZ_JAQQXT010000002.1"/>
</dbReference>
<protein>
    <recommendedName>
        <fullName evidence="4 11">GMP synthase [glutamine-hydrolyzing]</fullName>
        <ecNumber evidence="3 11">6.3.5.2</ecNumber>
    </recommendedName>
    <alternativeName>
        <fullName evidence="11">GMP synthetase</fullName>
    </alternativeName>
    <alternativeName>
        <fullName evidence="11">Glutamine amidotransferase</fullName>
    </alternativeName>
</protein>
<evidence type="ECO:0000256" key="7">
    <source>
        <dbReference type="ARBA" id="ARBA00022749"/>
    </source>
</evidence>
<evidence type="ECO:0000313" key="14">
    <source>
        <dbReference type="EMBL" id="MDC8770873.1"/>
    </source>
</evidence>
<dbReference type="NCBIfam" id="TIGR00888">
    <property type="entry name" value="guaA_Nterm"/>
    <property type="match status" value="1"/>
</dbReference>
<dbReference type="Gene3D" id="3.30.300.10">
    <property type="match status" value="1"/>
</dbReference>
<dbReference type="SUPFAM" id="SSF54810">
    <property type="entry name" value="GMP synthetase C-terminal dimerisation domain"/>
    <property type="match status" value="1"/>
</dbReference>
<evidence type="ECO:0000313" key="15">
    <source>
        <dbReference type="Proteomes" id="UP001221189"/>
    </source>
</evidence>
<evidence type="ECO:0000256" key="4">
    <source>
        <dbReference type="ARBA" id="ARBA00021562"/>
    </source>
</evidence>
<dbReference type="Gene3D" id="3.40.50.880">
    <property type="match status" value="1"/>
</dbReference>
<dbReference type="PANTHER" id="PTHR11922:SF2">
    <property type="entry name" value="GMP SYNTHASE [GLUTAMINE-HYDROLYZING]"/>
    <property type="match status" value="1"/>
</dbReference>
<comment type="caution">
    <text evidence="14">The sequence shown here is derived from an EMBL/GenBank/DDBJ whole genome shotgun (WGS) entry which is preliminary data.</text>
</comment>
<comment type="catalytic activity">
    <reaction evidence="11">
        <text>XMP + L-glutamine + ATP + H2O = GMP + L-glutamate + AMP + diphosphate + 2 H(+)</text>
        <dbReference type="Rhea" id="RHEA:11680"/>
        <dbReference type="ChEBI" id="CHEBI:15377"/>
        <dbReference type="ChEBI" id="CHEBI:15378"/>
        <dbReference type="ChEBI" id="CHEBI:29985"/>
        <dbReference type="ChEBI" id="CHEBI:30616"/>
        <dbReference type="ChEBI" id="CHEBI:33019"/>
        <dbReference type="ChEBI" id="CHEBI:57464"/>
        <dbReference type="ChEBI" id="CHEBI:58115"/>
        <dbReference type="ChEBI" id="CHEBI:58359"/>
        <dbReference type="ChEBI" id="CHEBI:456215"/>
        <dbReference type="EC" id="6.3.5.2"/>
    </reaction>
</comment>
<keyword evidence="15" id="KW-1185">Reference proteome</keyword>
<dbReference type="Pfam" id="PF00117">
    <property type="entry name" value="GATase"/>
    <property type="match status" value="1"/>
</dbReference>
<keyword evidence="8 11" id="KW-0658">Purine biosynthesis</keyword>
<dbReference type="SUPFAM" id="SSF52317">
    <property type="entry name" value="Class I glutamine amidotransferase-like"/>
    <property type="match status" value="1"/>
</dbReference>
<evidence type="ECO:0000256" key="12">
    <source>
        <dbReference type="PROSITE-ProRule" id="PRU00886"/>
    </source>
</evidence>
<evidence type="ECO:0000256" key="6">
    <source>
        <dbReference type="ARBA" id="ARBA00022741"/>
    </source>
</evidence>
<sequence length="534" mass="58828">MHDKVLILDFGSQVTQLIARRVREAAVFCEIHPNDVSDEFIREFAPKAIILSGSHASTYEDHELRAPQAVWDLGVPVLGICYGMFTMAVQLGGKVEASDHREFGYAEVRAHGHTRLLDGIQDHATLEGHGMLKVWMSHGDKVTVMPPGFKLMAETPSCPIAGMANEEKGYYAVQFHPEVTHTVKGQELLTRFVRDIAGCKGDWIMGDYIEEAVAKIREQVGDEEVILGLSGGVDSSVAAALIHRAVGDQLTCVFVDHGLLRLNEGAMVMEMFAGKLHAKVVHVQAEAQFLGHLAGVTDPEQKRKIIGREFVEVFKAEAAKLKAGNDKLQGAKWLAQGTIYPDVVESGGTKTKKAITIKSHHNVGGLPEQLGLKLLEPLRELFKDEVRALGVALGLPADMVYRHPFPGPGLGVRILGEVKQQYADLLRRADAIFIEELRGWKDEATGKNWYELTSQAFTVFLPVKSVGVMGDGRTYDYVVALRAVQTSDFMTADWAELPYGLLKKVSGRIINEVRGINRVTYDVSSKPPATIEWE</sequence>
<gene>
    <name evidence="11 14" type="primary">guaA</name>
    <name evidence="14" type="ORF">PRZ03_04760</name>
</gene>
<keyword evidence="6 11" id="KW-0547">Nucleotide-binding</keyword>
<feature type="active site" description="Nucleophile" evidence="11">
    <location>
        <position position="81"/>
    </location>
</feature>
<dbReference type="CDD" id="cd01742">
    <property type="entry name" value="GATase1_GMP_Synthase"/>
    <property type="match status" value="1"/>
</dbReference>
<comment type="subunit">
    <text evidence="11">Homodimer.</text>
</comment>
<evidence type="ECO:0000256" key="3">
    <source>
        <dbReference type="ARBA" id="ARBA00012746"/>
    </source>
</evidence>
<keyword evidence="5 11" id="KW-0436">Ligase</keyword>
<evidence type="ECO:0000256" key="10">
    <source>
        <dbReference type="ARBA" id="ARBA00022962"/>
    </source>
</evidence>
<feature type="active site" evidence="11">
    <location>
        <position position="176"/>
    </location>
</feature>
<keyword evidence="7 11" id="KW-0332">GMP biosynthesis</keyword>
<comment type="function">
    <text evidence="1 11">Catalyzes the synthesis of GMP from XMP.</text>
</comment>
<evidence type="ECO:0000256" key="11">
    <source>
        <dbReference type="HAMAP-Rule" id="MF_00344"/>
    </source>
</evidence>
<dbReference type="NCBIfam" id="NF000848">
    <property type="entry name" value="PRK00074.1"/>
    <property type="match status" value="1"/>
</dbReference>
<dbReference type="PROSITE" id="PS51273">
    <property type="entry name" value="GATASE_TYPE_1"/>
    <property type="match status" value="1"/>
</dbReference>
<feature type="active site" evidence="11">
    <location>
        <position position="178"/>
    </location>
</feature>
<dbReference type="InterPro" id="IPR001674">
    <property type="entry name" value="GMP_synth_C"/>
</dbReference>
<dbReference type="Pfam" id="PF02540">
    <property type="entry name" value="NAD_synthase"/>
    <property type="match status" value="1"/>
</dbReference>
<dbReference type="PANTHER" id="PTHR11922">
    <property type="entry name" value="GMP SYNTHASE-RELATED"/>
    <property type="match status" value="1"/>
</dbReference>
<reference evidence="14 15" key="1">
    <citation type="submission" date="2022-10" db="EMBL/GenBank/DDBJ databases">
        <title>Paucibacter sp. hw1 Genome sequencing.</title>
        <authorList>
            <person name="Park S."/>
        </authorList>
    </citation>
    <scope>NUCLEOTIDE SEQUENCE [LARGE SCALE GENOMIC DNA]</scope>
    <source>
        <strain evidence="15">hw1</strain>
    </source>
</reference>
<dbReference type="PROSITE" id="PS51553">
    <property type="entry name" value="GMPS_ATP_PPASE"/>
    <property type="match status" value="1"/>
</dbReference>
<evidence type="ECO:0000256" key="9">
    <source>
        <dbReference type="ARBA" id="ARBA00022840"/>
    </source>
</evidence>
<evidence type="ECO:0000256" key="2">
    <source>
        <dbReference type="ARBA" id="ARBA00005153"/>
    </source>
</evidence>
<dbReference type="EMBL" id="JAQQXT010000002">
    <property type="protein sequence ID" value="MDC8770873.1"/>
    <property type="molecule type" value="Genomic_DNA"/>
</dbReference>
<dbReference type="InterPro" id="IPR004739">
    <property type="entry name" value="GMP_synth_GATase"/>
</dbReference>
<evidence type="ECO:0000256" key="1">
    <source>
        <dbReference type="ARBA" id="ARBA00002332"/>
    </source>
</evidence>
<dbReference type="InterPro" id="IPR022955">
    <property type="entry name" value="GMP_synthase"/>
</dbReference>
<dbReference type="EC" id="6.3.5.2" evidence="3 11"/>
<dbReference type="Pfam" id="PF00958">
    <property type="entry name" value="GMP_synt_C"/>
    <property type="match status" value="1"/>
</dbReference>
<dbReference type="InterPro" id="IPR014729">
    <property type="entry name" value="Rossmann-like_a/b/a_fold"/>
</dbReference>
<keyword evidence="9 11" id="KW-0067">ATP-binding</keyword>
<organism evidence="14 15">
    <name type="scientific">Roseateles albus</name>
    <dbReference type="NCBI Taxonomy" id="2987525"/>
    <lineage>
        <taxon>Bacteria</taxon>
        <taxon>Pseudomonadati</taxon>
        <taxon>Pseudomonadota</taxon>
        <taxon>Betaproteobacteria</taxon>
        <taxon>Burkholderiales</taxon>
        <taxon>Sphaerotilaceae</taxon>
        <taxon>Roseateles</taxon>
    </lineage>
</organism>
<dbReference type="InterPro" id="IPR029062">
    <property type="entry name" value="Class_I_gatase-like"/>
</dbReference>
<dbReference type="Proteomes" id="UP001221189">
    <property type="component" value="Unassembled WGS sequence"/>
</dbReference>
<comment type="pathway">
    <text evidence="2 11">Purine metabolism; GMP biosynthesis; GMP from XMP (L-Gln route): step 1/1.</text>
</comment>
<dbReference type="CDD" id="cd01997">
    <property type="entry name" value="GMP_synthase_C"/>
    <property type="match status" value="1"/>
</dbReference>
<proteinExistence type="inferred from homology"/>